<evidence type="ECO:0000313" key="2">
    <source>
        <dbReference type="EMBL" id="GHB94906.1"/>
    </source>
</evidence>
<dbReference type="RefSeq" id="WP_189512135.1">
    <property type="nucleotide sequence ID" value="NZ_BMXG01000004.1"/>
</dbReference>
<feature type="transmembrane region" description="Helical" evidence="1">
    <location>
        <begin position="51"/>
        <end position="71"/>
    </location>
</feature>
<keyword evidence="1" id="KW-0472">Membrane</keyword>
<organism evidence="2 3">
    <name type="scientific">Cerasicoccus arenae</name>
    <dbReference type="NCBI Taxonomy" id="424488"/>
    <lineage>
        <taxon>Bacteria</taxon>
        <taxon>Pseudomonadati</taxon>
        <taxon>Verrucomicrobiota</taxon>
        <taxon>Opitutia</taxon>
        <taxon>Puniceicoccales</taxon>
        <taxon>Cerasicoccaceae</taxon>
        <taxon>Cerasicoccus</taxon>
    </lineage>
</organism>
<dbReference type="Proteomes" id="UP000642829">
    <property type="component" value="Unassembled WGS sequence"/>
</dbReference>
<reference evidence="2" key="2">
    <citation type="submission" date="2020-09" db="EMBL/GenBank/DDBJ databases">
        <authorList>
            <person name="Sun Q."/>
            <person name="Kim S."/>
        </authorList>
    </citation>
    <scope>NUCLEOTIDE SEQUENCE</scope>
    <source>
        <strain evidence="2">KCTC 12870</strain>
    </source>
</reference>
<dbReference type="AlphaFoldDB" id="A0A8J3GDD0"/>
<keyword evidence="3" id="KW-1185">Reference proteome</keyword>
<keyword evidence="1" id="KW-0812">Transmembrane</keyword>
<keyword evidence="1" id="KW-1133">Transmembrane helix</keyword>
<protein>
    <submittedName>
        <fullName evidence="2">Uncharacterized protein</fullName>
    </submittedName>
</protein>
<name>A0A8J3GDD0_9BACT</name>
<proteinExistence type="predicted"/>
<dbReference type="EMBL" id="BMXG01000004">
    <property type="protein sequence ID" value="GHB94906.1"/>
    <property type="molecule type" value="Genomic_DNA"/>
</dbReference>
<reference evidence="2" key="1">
    <citation type="journal article" date="2014" name="Int. J. Syst. Evol. Microbiol.">
        <title>Complete genome sequence of Corynebacterium casei LMG S-19264T (=DSM 44701T), isolated from a smear-ripened cheese.</title>
        <authorList>
            <consortium name="US DOE Joint Genome Institute (JGI-PGF)"/>
            <person name="Walter F."/>
            <person name="Albersmeier A."/>
            <person name="Kalinowski J."/>
            <person name="Ruckert C."/>
        </authorList>
    </citation>
    <scope>NUCLEOTIDE SEQUENCE</scope>
    <source>
        <strain evidence="2">KCTC 12870</strain>
    </source>
</reference>
<gene>
    <name evidence="2" type="ORF">GCM10007047_08070</name>
</gene>
<accession>A0A8J3GDD0</accession>
<evidence type="ECO:0000256" key="1">
    <source>
        <dbReference type="SAM" id="Phobius"/>
    </source>
</evidence>
<comment type="caution">
    <text evidence="2">The sequence shown here is derived from an EMBL/GenBank/DDBJ whole genome shotgun (WGS) entry which is preliminary data.</text>
</comment>
<sequence>MNKKSNKELYENLKAKTDLELRELVYTKNSFVPEHYVAVEILEKRKFWKGFLTYGIVAWLALVLSIFNLWLQL</sequence>
<evidence type="ECO:0000313" key="3">
    <source>
        <dbReference type="Proteomes" id="UP000642829"/>
    </source>
</evidence>